<gene>
    <name evidence="1" type="ORF">A7E75_14445</name>
</gene>
<dbReference type="KEGG" id="pace:A6070_08480"/>
<organism evidence="1 2">
    <name type="scientific">Syntrophotalea acetylenica</name>
    <name type="common">Pelobacter acetylenicus</name>
    <dbReference type="NCBI Taxonomy" id="29542"/>
    <lineage>
        <taxon>Bacteria</taxon>
        <taxon>Pseudomonadati</taxon>
        <taxon>Thermodesulfobacteriota</taxon>
        <taxon>Desulfuromonadia</taxon>
        <taxon>Desulfuromonadales</taxon>
        <taxon>Syntrophotaleaceae</taxon>
        <taxon>Syntrophotalea</taxon>
    </lineage>
</organism>
<accession>A0A1L3GJF9</accession>
<dbReference type="EMBL" id="CP015518">
    <property type="protein sequence ID" value="APG26072.1"/>
    <property type="molecule type" value="Genomic_DNA"/>
</dbReference>
<protein>
    <submittedName>
        <fullName evidence="1">Uncharacterized protein</fullName>
    </submittedName>
</protein>
<name>A0A1L3GJF9_SYNAC</name>
<proteinExistence type="predicted"/>
<reference evidence="1 2" key="1">
    <citation type="journal article" date="2017" name="Genome Announc.">
        <title>Complete Genome Sequences of Two Acetylene-Fermenting Pelobacter acetylenicus Strains.</title>
        <authorList>
            <person name="Sutton J.M."/>
            <person name="Baesman S.M."/>
            <person name="Fierst J.L."/>
            <person name="Poret-Peterson A.T."/>
            <person name="Oremland R.S."/>
            <person name="Dunlap D.S."/>
            <person name="Akob D.M."/>
        </authorList>
    </citation>
    <scope>NUCLEOTIDE SEQUENCE [LARGE SCALE GENOMIC DNA]</scope>
    <source>
        <strain evidence="1 2">DSM 3247</strain>
    </source>
</reference>
<evidence type="ECO:0000313" key="2">
    <source>
        <dbReference type="Proteomes" id="UP000182264"/>
    </source>
</evidence>
<dbReference type="AlphaFoldDB" id="A0A1L3GJF9"/>
<evidence type="ECO:0000313" key="1">
    <source>
        <dbReference type="EMBL" id="APG26072.1"/>
    </source>
</evidence>
<keyword evidence="2" id="KW-1185">Reference proteome</keyword>
<sequence length="84" mass="9339">MIKNRGCLFFTLPMREHETIALAAFAKNPLRTNSMLPAALSKGILCARSPFLFQAAAAVGRFLRNADRVSRRHGFRNHAMRPAG</sequence>
<dbReference type="Proteomes" id="UP000182264">
    <property type="component" value="Chromosome"/>
</dbReference>